<evidence type="ECO:0000256" key="5">
    <source>
        <dbReference type="ARBA" id="ARBA00022989"/>
    </source>
</evidence>
<evidence type="ECO:0000313" key="10">
    <source>
        <dbReference type="Proteomes" id="UP000647241"/>
    </source>
</evidence>
<dbReference type="CDD" id="cd06177">
    <property type="entry name" value="MFS_NHS"/>
    <property type="match status" value="1"/>
</dbReference>
<dbReference type="InterPro" id="IPR004740">
    <property type="entry name" value="Nuc_H_symport"/>
</dbReference>
<dbReference type="PANTHER" id="PTHR23522:SF4">
    <property type="entry name" value="NUCLEOSIDE PERMEASE NUPG-RELATED"/>
    <property type="match status" value="1"/>
</dbReference>
<feature type="transmembrane region" description="Helical" evidence="7">
    <location>
        <begin position="73"/>
        <end position="90"/>
    </location>
</feature>
<feature type="transmembrane region" description="Helical" evidence="7">
    <location>
        <begin position="96"/>
        <end position="119"/>
    </location>
</feature>
<feature type="transmembrane region" description="Helical" evidence="7">
    <location>
        <begin position="207"/>
        <end position="226"/>
    </location>
</feature>
<feature type="domain" description="Major facilitator superfamily (MFS) profile" evidence="8">
    <location>
        <begin position="159"/>
        <end position="416"/>
    </location>
</feature>
<dbReference type="Proteomes" id="UP000647241">
    <property type="component" value="Unassembled WGS sequence"/>
</dbReference>
<evidence type="ECO:0000256" key="4">
    <source>
        <dbReference type="ARBA" id="ARBA00022692"/>
    </source>
</evidence>
<dbReference type="InterPro" id="IPR036259">
    <property type="entry name" value="MFS_trans_sf"/>
</dbReference>
<reference evidence="9" key="1">
    <citation type="journal article" date="2014" name="Int. J. Syst. Evol. Microbiol.">
        <title>Complete genome sequence of Corynebacterium casei LMG S-19264T (=DSM 44701T), isolated from a smear-ripened cheese.</title>
        <authorList>
            <consortium name="US DOE Joint Genome Institute (JGI-PGF)"/>
            <person name="Walter F."/>
            <person name="Albersmeier A."/>
            <person name="Kalinowski J."/>
            <person name="Ruckert C."/>
        </authorList>
    </citation>
    <scope>NUCLEOTIDE SEQUENCE</scope>
    <source>
        <strain evidence="9">CGMCC 1.12997</strain>
    </source>
</reference>
<keyword evidence="10" id="KW-1185">Reference proteome</keyword>
<evidence type="ECO:0000256" key="1">
    <source>
        <dbReference type="ARBA" id="ARBA00004651"/>
    </source>
</evidence>
<evidence type="ECO:0000256" key="7">
    <source>
        <dbReference type="SAM" id="Phobius"/>
    </source>
</evidence>
<dbReference type="GO" id="GO:0015212">
    <property type="term" value="F:cytidine transmembrane transporter activity"/>
    <property type="evidence" value="ECO:0007669"/>
    <property type="project" value="TreeGrafter"/>
</dbReference>
<dbReference type="EMBL" id="BMGT01000002">
    <property type="protein sequence ID" value="GGG71114.1"/>
    <property type="molecule type" value="Genomic_DNA"/>
</dbReference>
<dbReference type="InterPro" id="IPR020846">
    <property type="entry name" value="MFS_dom"/>
</dbReference>
<comment type="subcellular location">
    <subcellularLocation>
        <location evidence="1">Cell membrane</location>
        <topology evidence="1">Multi-pass membrane protein</topology>
    </subcellularLocation>
</comment>
<evidence type="ECO:0000256" key="2">
    <source>
        <dbReference type="ARBA" id="ARBA00022448"/>
    </source>
</evidence>
<feature type="transmembrane region" description="Helical" evidence="7">
    <location>
        <begin position="335"/>
        <end position="355"/>
    </location>
</feature>
<keyword evidence="5 7" id="KW-1133">Transmembrane helix</keyword>
<feature type="transmembrane region" description="Helical" evidence="7">
    <location>
        <begin position="12"/>
        <end position="32"/>
    </location>
</feature>
<reference evidence="9" key="2">
    <citation type="submission" date="2020-09" db="EMBL/GenBank/DDBJ databases">
        <authorList>
            <person name="Sun Q."/>
            <person name="Zhou Y."/>
        </authorList>
    </citation>
    <scope>NUCLEOTIDE SEQUENCE</scope>
    <source>
        <strain evidence="9">CGMCC 1.12997</strain>
    </source>
</reference>
<feature type="transmembrane region" description="Helical" evidence="7">
    <location>
        <begin position="44"/>
        <end position="64"/>
    </location>
</feature>
<feature type="transmembrane region" description="Helical" evidence="7">
    <location>
        <begin position="270"/>
        <end position="289"/>
    </location>
</feature>
<proteinExistence type="predicted"/>
<protein>
    <submittedName>
        <fullName evidence="9">MFS transporter</fullName>
    </submittedName>
</protein>
<organism evidence="9 10">
    <name type="scientific">Edaphobacter dinghuensis</name>
    <dbReference type="NCBI Taxonomy" id="1560005"/>
    <lineage>
        <taxon>Bacteria</taxon>
        <taxon>Pseudomonadati</taxon>
        <taxon>Acidobacteriota</taxon>
        <taxon>Terriglobia</taxon>
        <taxon>Terriglobales</taxon>
        <taxon>Acidobacteriaceae</taxon>
        <taxon>Edaphobacter</taxon>
    </lineage>
</organism>
<dbReference type="PROSITE" id="PS50850">
    <property type="entry name" value="MFS"/>
    <property type="match status" value="1"/>
</dbReference>
<evidence type="ECO:0000256" key="6">
    <source>
        <dbReference type="ARBA" id="ARBA00023136"/>
    </source>
</evidence>
<feature type="transmembrane region" description="Helical" evidence="7">
    <location>
        <begin position="131"/>
        <end position="150"/>
    </location>
</feature>
<feature type="transmembrane region" description="Helical" evidence="7">
    <location>
        <begin position="162"/>
        <end position="180"/>
    </location>
</feature>
<comment type="caution">
    <text evidence="9">The sequence shown here is derived from an EMBL/GenBank/DDBJ whole genome shotgun (WGS) entry which is preliminary data.</text>
</comment>
<keyword evidence="4 7" id="KW-0812">Transmembrane</keyword>
<evidence type="ECO:0000313" key="9">
    <source>
        <dbReference type="EMBL" id="GGG71114.1"/>
    </source>
</evidence>
<dbReference type="RefSeq" id="WP_188553274.1">
    <property type="nucleotide sequence ID" value="NZ_BMGT01000002.1"/>
</dbReference>
<dbReference type="SUPFAM" id="SSF103473">
    <property type="entry name" value="MFS general substrate transporter"/>
    <property type="match status" value="1"/>
</dbReference>
<feature type="transmembrane region" description="Helical" evidence="7">
    <location>
        <begin position="375"/>
        <end position="394"/>
    </location>
</feature>
<dbReference type="Pfam" id="PF03825">
    <property type="entry name" value="Nuc_H_symport"/>
    <property type="match status" value="1"/>
</dbReference>
<accession>A0A917H8Q6</accession>
<keyword evidence="2" id="KW-0813">Transport</keyword>
<dbReference type="AlphaFoldDB" id="A0A917H8Q6"/>
<dbReference type="GO" id="GO:0005886">
    <property type="term" value="C:plasma membrane"/>
    <property type="evidence" value="ECO:0007669"/>
    <property type="project" value="UniProtKB-SubCell"/>
</dbReference>
<sequence length="416" mass="45838">MKLQLRTRLSTMMFLEYFIWGAWYVTLGTWLAGSLHFTGQQIGLAAGTTAVGAIIAPFFVGIVADRFFATQKVLGFLHIIGAILLFVASIQASFTAFYVLILLYCLAFMPTLSLANSLAFRQMDDPKEEFGAIRVLGSGGWIVAGLLIGTMRLEATSTPMRLAALASLLMGLYSFTLPATPPLARTEKFSLDSIFPREAIKLLGERSMLIFVIASFLICIPLQFYYAFTNLFLNQTGVSNAAGKMTGGQMSELICMLLIPWFFRRLGVKYMLIAGMLAWVARYLLFAYGNVNAHMWMLWGGILLHGICYDFFFVTGQIYIDRKAPLNLRAAAQGIIIFITYGLGMFVGSWLSGAVVSHYALAAPVGMATYDWKSIWMFSAGASAVVLILFLFTFSDKGEDPKPLPAENADSLQVPI</sequence>
<feature type="transmembrane region" description="Helical" evidence="7">
    <location>
        <begin position="295"/>
        <end position="314"/>
    </location>
</feature>
<name>A0A917H8Q6_9BACT</name>
<keyword evidence="3" id="KW-1003">Cell membrane</keyword>
<evidence type="ECO:0000256" key="3">
    <source>
        <dbReference type="ARBA" id="ARBA00022475"/>
    </source>
</evidence>
<dbReference type="PANTHER" id="PTHR23522">
    <property type="entry name" value="BLL5896 PROTEIN"/>
    <property type="match status" value="1"/>
</dbReference>
<dbReference type="Gene3D" id="1.20.1250.20">
    <property type="entry name" value="MFS general substrate transporter like domains"/>
    <property type="match status" value="2"/>
</dbReference>
<keyword evidence="6 7" id="KW-0472">Membrane</keyword>
<evidence type="ECO:0000259" key="8">
    <source>
        <dbReference type="PROSITE" id="PS50850"/>
    </source>
</evidence>
<gene>
    <name evidence="9" type="ORF">GCM10011585_11650</name>
</gene>
<dbReference type="GO" id="GO:0015213">
    <property type="term" value="F:uridine transmembrane transporter activity"/>
    <property type="evidence" value="ECO:0007669"/>
    <property type="project" value="TreeGrafter"/>
</dbReference>